<dbReference type="InterPro" id="IPR034353">
    <property type="entry name" value="ABT1/ESF2_RRM"/>
</dbReference>
<comment type="subcellular location">
    <subcellularLocation>
        <location evidence="1">Nucleus</location>
        <location evidence="1">Nucleolus</location>
    </subcellularLocation>
</comment>
<evidence type="ECO:0000256" key="6">
    <source>
        <dbReference type="SAM" id="Coils"/>
    </source>
</evidence>
<accession>A0A9P6Q5V4</accession>
<evidence type="ECO:0000256" key="7">
    <source>
        <dbReference type="SAM" id="MobiDB-lite"/>
    </source>
</evidence>
<dbReference type="OrthoDB" id="287393at2759"/>
<feature type="compositionally biased region" description="Basic residues" evidence="7">
    <location>
        <begin position="32"/>
        <end position="42"/>
    </location>
</feature>
<keyword evidence="6" id="KW-0175">Coiled coil</keyword>
<evidence type="ECO:0000313" key="8">
    <source>
        <dbReference type="EMBL" id="KAG0259121.1"/>
    </source>
</evidence>
<dbReference type="AlphaFoldDB" id="A0A9P6Q5V4"/>
<dbReference type="GO" id="GO:0000447">
    <property type="term" value="P:endonucleolytic cleavage in ITS1 to separate SSU-rRNA from 5.8S rRNA and LSU-rRNA from tricistronic rRNA transcript (SSU-rRNA, 5.8S rRNA, LSU-rRNA)"/>
    <property type="evidence" value="ECO:0007669"/>
    <property type="project" value="TreeGrafter"/>
</dbReference>
<name>A0A9P6Q5V4_9FUNG</name>
<dbReference type="EMBL" id="JAAAJB010000296">
    <property type="protein sequence ID" value="KAG0259121.1"/>
    <property type="molecule type" value="Genomic_DNA"/>
</dbReference>
<dbReference type="GO" id="GO:0005730">
    <property type="term" value="C:nucleolus"/>
    <property type="evidence" value="ECO:0007669"/>
    <property type="project" value="UniProtKB-SubCell"/>
</dbReference>
<sequence length="386" mass="43072">MGTKAEHFKELDQSDAEADSPGYDSDDQQARFKTKAASKKTGKAAATKAKSAAKGRRATFDAFAKGSDSDEDDSNAEDSEEGEEDIDEAMTEVDTDNNSMGHSDPRFQLDMSDDDDDDNQLGYAGDEGDMDALEDNEDKTEDSGKKKSKKDKRKKVQPLTPEELAKFQAAHEKTGIVYISRIPPFMKPIKIRHLLSQFGEIGRVYLAAEDAKIAARRKKYGGNKKQNFTEGWIEFKDKTVAKTVARTLNTTIIGGKKNSHYHDDIWNIKYLPKFKWNHLTERIAYENASRAQRLQAEINQAKRENKAILANIEKSKMIQSMEEKKAAKRKAEDMTVGKAATAAAADDKDKLANIRRAFKQRKLDADSSAKPAEGKMKSVLSSVFGR</sequence>
<dbReference type="InterPro" id="IPR012677">
    <property type="entry name" value="Nucleotide-bd_a/b_plait_sf"/>
</dbReference>
<feature type="region of interest" description="Disordered" evidence="7">
    <location>
        <begin position="362"/>
        <end position="386"/>
    </location>
</feature>
<comment type="similarity">
    <text evidence="2">Belongs to the ESF2/ABP1 family.</text>
</comment>
<evidence type="ECO:0000256" key="4">
    <source>
        <dbReference type="ARBA" id="ARBA00023242"/>
    </source>
</evidence>
<reference evidence="8" key="1">
    <citation type="journal article" date="2020" name="Fungal Divers.">
        <title>Resolving the Mortierellaceae phylogeny through synthesis of multi-gene phylogenetics and phylogenomics.</title>
        <authorList>
            <person name="Vandepol N."/>
            <person name="Liber J."/>
            <person name="Desiro A."/>
            <person name="Na H."/>
            <person name="Kennedy M."/>
            <person name="Barry K."/>
            <person name="Grigoriev I.V."/>
            <person name="Miller A.N."/>
            <person name="O'Donnell K."/>
            <person name="Stajich J.E."/>
            <person name="Bonito G."/>
        </authorList>
    </citation>
    <scope>NUCLEOTIDE SEQUENCE</scope>
    <source>
        <strain evidence="8">BC1065</strain>
    </source>
</reference>
<dbReference type="Proteomes" id="UP000807716">
    <property type="component" value="Unassembled WGS sequence"/>
</dbReference>
<feature type="compositionally biased region" description="Basic and acidic residues" evidence="7">
    <location>
        <begin position="362"/>
        <end position="376"/>
    </location>
</feature>
<gene>
    <name evidence="8" type="primary">ESF2</name>
    <name evidence="8" type="ORF">DFQ27_004224</name>
</gene>
<feature type="region of interest" description="Disordered" evidence="7">
    <location>
        <begin position="1"/>
        <end position="159"/>
    </location>
</feature>
<dbReference type="Gene3D" id="3.30.70.330">
    <property type="match status" value="1"/>
</dbReference>
<feature type="compositionally biased region" description="Basic and acidic residues" evidence="7">
    <location>
        <begin position="1"/>
        <end position="12"/>
    </location>
</feature>
<dbReference type="GO" id="GO:0000472">
    <property type="term" value="P:endonucleolytic cleavage to generate mature 5'-end of SSU-rRNA from (SSU-rRNA, 5.8S rRNA, LSU-rRNA)"/>
    <property type="evidence" value="ECO:0007669"/>
    <property type="project" value="TreeGrafter"/>
</dbReference>
<dbReference type="SUPFAM" id="SSF54928">
    <property type="entry name" value="RNA-binding domain, RBD"/>
    <property type="match status" value="1"/>
</dbReference>
<organism evidence="8 9">
    <name type="scientific">Actinomortierella ambigua</name>
    <dbReference type="NCBI Taxonomy" id="1343610"/>
    <lineage>
        <taxon>Eukaryota</taxon>
        <taxon>Fungi</taxon>
        <taxon>Fungi incertae sedis</taxon>
        <taxon>Mucoromycota</taxon>
        <taxon>Mortierellomycotina</taxon>
        <taxon>Mortierellomycetes</taxon>
        <taxon>Mortierellales</taxon>
        <taxon>Mortierellaceae</taxon>
        <taxon>Actinomortierella</taxon>
    </lineage>
</organism>
<feature type="compositionally biased region" description="Acidic residues" evidence="7">
    <location>
        <begin position="126"/>
        <end position="140"/>
    </location>
</feature>
<dbReference type="CDD" id="cd12263">
    <property type="entry name" value="RRM_ABT1_like"/>
    <property type="match status" value="1"/>
</dbReference>
<feature type="coiled-coil region" evidence="6">
    <location>
        <begin position="284"/>
        <end position="311"/>
    </location>
</feature>
<keyword evidence="4" id="KW-0539">Nucleus</keyword>
<evidence type="ECO:0000313" key="9">
    <source>
        <dbReference type="Proteomes" id="UP000807716"/>
    </source>
</evidence>
<proteinExistence type="inferred from homology"/>
<evidence type="ECO:0000256" key="2">
    <source>
        <dbReference type="ARBA" id="ARBA00005819"/>
    </source>
</evidence>
<dbReference type="GO" id="GO:0000480">
    <property type="term" value="P:endonucleolytic cleavage in 5'-ETS of tricistronic rRNA transcript (SSU-rRNA, 5.8S rRNA, LSU-rRNA)"/>
    <property type="evidence" value="ECO:0007669"/>
    <property type="project" value="TreeGrafter"/>
</dbReference>
<keyword evidence="9" id="KW-1185">Reference proteome</keyword>
<keyword evidence="3" id="KW-0694">RNA-binding</keyword>
<dbReference type="GO" id="GO:0034462">
    <property type="term" value="P:small-subunit processome assembly"/>
    <property type="evidence" value="ECO:0007669"/>
    <property type="project" value="TreeGrafter"/>
</dbReference>
<dbReference type="InterPro" id="IPR035979">
    <property type="entry name" value="RBD_domain_sf"/>
</dbReference>
<evidence type="ECO:0000256" key="1">
    <source>
        <dbReference type="ARBA" id="ARBA00004604"/>
    </source>
</evidence>
<comment type="caution">
    <text evidence="8">The sequence shown here is derived from an EMBL/GenBank/DDBJ whole genome shotgun (WGS) entry which is preliminary data.</text>
</comment>
<dbReference type="InterPro" id="IPR039119">
    <property type="entry name" value="ABT1/Esf2"/>
</dbReference>
<protein>
    <recommendedName>
        <fullName evidence="5">18S rRNA factor 2</fullName>
    </recommendedName>
</protein>
<evidence type="ECO:0000256" key="3">
    <source>
        <dbReference type="ARBA" id="ARBA00022884"/>
    </source>
</evidence>
<dbReference type="PANTHER" id="PTHR12311">
    <property type="entry name" value="ACTIVATOR OF BASAL TRANSCRIPTION 1"/>
    <property type="match status" value="1"/>
</dbReference>
<feature type="compositionally biased region" description="Basic residues" evidence="7">
    <location>
        <begin position="146"/>
        <end position="156"/>
    </location>
</feature>
<evidence type="ECO:0000256" key="5">
    <source>
        <dbReference type="ARBA" id="ARBA00032634"/>
    </source>
</evidence>
<dbReference type="PANTHER" id="PTHR12311:SF7">
    <property type="entry name" value="ACTIVATOR OF BASAL TRANSCRIPTION 1"/>
    <property type="match status" value="1"/>
</dbReference>
<feature type="compositionally biased region" description="Acidic residues" evidence="7">
    <location>
        <begin position="69"/>
        <end position="95"/>
    </location>
</feature>
<dbReference type="GO" id="GO:0003723">
    <property type="term" value="F:RNA binding"/>
    <property type="evidence" value="ECO:0007669"/>
    <property type="project" value="UniProtKB-KW"/>
</dbReference>